<dbReference type="PANTHER" id="PTHR18964:SF149">
    <property type="entry name" value="BIFUNCTIONAL UDP-N-ACETYLGLUCOSAMINE 2-EPIMERASE_N-ACETYLMANNOSAMINE KINASE"/>
    <property type="match status" value="1"/>
</dbReference>
<dbReference type="Proteomes" id="UP001403385">
    <property type="component" value="Unassembled WGS sequence"/>
</dbReference>
<evidence type="ECO:0000313" key="3">
    <source>
        <dbReference type="Proteomes" id="UP001403385"/>
    </source>
</evidence>
<comment type="similarity">
    <text evidence="1">Belongs to the ROK (NagC/XylR) family.</text>
</comment>
<name>A0AAW9SAB3_9BACT</name>
<evidence type="ECO:0000256" key="1">
    <source>
        <dbReference type="ARBA" id="ARBA00006479"/>
    </source>
</evidence>
<dbReference type="InterPro" id="IPR049874">
    <property type="entry name" value="ROK_cs"/>
</dbReference>
<dbReference type="InterPro" id="IPR043129">
    <property type="entry name" value="ATPase_NBD"/>
</dbReference>
<gene>
    <name evidence="2" type="ORF">AAG747_10220</name>
</gene>
<protein>
    <submittedName>
        <fullName evidence="2">ROK family protein</fullName>
    </submittedName>
</protein>
<organism evidence="2 3">
    <name type="scientific">Rapidithrix thailandica</name>
    <dbReference type="NCBI Taxonomy" id="413964"/>
    <lineage>
        <taxon>Bacteria</taxon>
        <taxon>Pseudomonadati</taxon>
        <taxon>Bacteroidota</taxon>
        <taxon>Cytophagia</taxon>
        <taxon>Cytophagales</taxon>
        <taxon>Flammeovirgaceae</taxon>
        <taxon>Rapidithrix</taxon>
    </lineage>
</organism>
<dbReference type="SUPFAM" id="SSF53067">
    <property type="entry name" value="Actin-like ATPase domain"/>
    <property type="match status" value="1"/>
</dbReference>
<dbReference type="Gene3D" id="3.30.420.40">
    <property type="match status" value="2"/>
</dbReference>
<keyword evidence="3" id="KW-1185">Reference proteome</keyword>
<dbReference type="RefSeq" id="WP_346821062.1">
    <property type="nucleotide sequence ID" value="NZ_JBDKWZ010000005.1"/>
</dbReference>
<dbReference type="InterPro" id="IPR000600">
    <property type="entry name" value="ROK"/>
</dbReference>
<reference evidence="2 3" key="1">
    <citation type="submission" date="2024-04" db="EMBL/GenBank/DDBJ databases">
        <title>Novel genus in family Flammeovirgaceae.</title>
        <authorList>
            <person name="Nguyen T.H."/>
            <person name="Vuong T.Q."/>
            <person name="Le H."/>
            <person name="Kim S.-G."/>
        </authorList>
    </citation>
    <scope>NUCLEOTIDE SEQUENCE [LARGE SCALE GENOMIC DNA]</scope>
    <source>
        <strain evidence="2 3">JCM 23209</strain>
    </source>
</reference>
<comment type="caution">
    <text evidence="2">The sequence shown here is derived from an EMBL/GenBank/DDBJ whole genome shotgun (WGS) entry which is preliminary data.</text>
</comment>
<dbReference type="PANTHER" id="PTHR18964">
    <property type="entry name" value="ROK (REPRESSOR, ORF, KINASE) FAMILY"/>
    <property type="match status" value="1"/>
</dbReference>
<accession>A0AAW9SAB3</accession>
<dbReference type="PROSITE" id="PS01125">
    <property type="entry name" value="ROK"/>
    <property type="match status" value="1"/>
</dbReference>
<sequence length="325" mass="34978">MSKKEVTLGIDIGGTNTKLGLVDRQGASIITDSIKTYAQEPADHFVPRLAEACFALINKVSDQVEVLAVGVGVPNGNYYHGTVEDAPNLRWGKYVPLAQMIQDAINLPVALTNDANAAAIGEKKFGVAKDFDDFVVITLGTGLGSGIYVNGSLVYGHDGFAGELGHTTVFLDGRDCPTARKGSLETYVSATGIKRTVFELLAKRIEPSVLRDYSYNMLEAKHITEAALDGDPIAIEAFDYTGRILGLKLSDAIAHTSPEAFILFGGLANAGDLILNPTKKYMEEYNLGIYKNKVKVLLSDLKGDNTAVLGASALAWDEYEKKLKK</sequence>
<dbReference type="Pfam" id="PF00480">
    <property type="entry name" value="ROK"/>
    <property type="match status" value="1"/>
</dbReference>
<evidence type="ECO:0000313" key="2">
    <source>
        <dbReference type="EMBL" id="MEN7548283.1"/>
    </source>
</evidence>
<proteinExistence type="inferred from homology"/>
<dbReference type="CDD" id="cd23763">
    <property type="entry name" value="ASKHA_ATPase_ROK"/>
    <property type="match status" value="1"/>
</dbReference>
<dbReference type="EMBL" id="JBDKWZ010000005">
    <property type="protein sequence ID" value="MEN7548283.1"/>
    <property type="molecule type" value="Genomic_DNA"/>
</dbReference>
<dbReference type="AlphaFoldDB" id="A0AAW9SAB3"/>